<sequence>MSDTNVPTSEYRPQASEQPPTRTTSPREWVRLNLFNTWYNSLLTVVLAPLVGYVIYRALRFVFVTARWEIIEVNLTNFMVGTFPRGELWRVWGAIIILGLVIGLGLGVTSRASAETARARGVAAGTSWSLVARRAAPALLLLVALVVFVRTATPLLLLAAALAVAAGGYVAGRWIPPQHRRWMHIAVVAGLAGSYVVMTQFGGVNLAHWGGLMLTVFLAVGGIALAFPVGIIVALGRRSKLPAIRVVSMLYIELIRGLPLIALLYMGWLILPFLLPIGFPTPGRTWRALIVLLVFTAAYVAEIVRGGLQSIPKGQYEAAQALGLPAWKMMRLVILPQALRNVIPALVGQFISLFKDTSLVLLIALTDLLGVARRVTQQPEFLGQGLHAESLLFVSFIYWVGSYWMSRESQRMEQRLGLGER</sequence>
<dbReference type="EMBL" id="QMIG01000006">
    <property type="protein sequence ID" value="RAW15427.1"/>
    <property type="molecule type" value="Genomic_DNA"/>
</dbReference>
<dbReference type="NCBIfam" id="TIGR01726">
    <property type="entry name" value="HEQRo_perm_3TM"/>
    <property type="match status" value="1"/>
</dbReference>
<keyword evidence="11" id="KW-1185">Reference proteome</keyword>
<evidence type="ECO:0000256" key="6">
    <source>
        <dbReference type="ARBA" id="ARBA00023136"/>
    </source>
</evidence>
<dbReference type="PANTHER" id="PTHR30614:SF41">
    <property type="entry name" value="INNER MEMBRANE AMINO-ACID ABC TRANSPORTER PERMEASE PROTEIN YHDY"/>
    <property type="match status" value="1"/>
</dbReference>
<dbReference type="RefSeq" id="WP_112258030.1">
    <property type="nucleotide sequence ID" value="NZ_QMIG01000006.1"/>
</dbReference>
<accession>A0A329QT27</accession>
<keyword evidence="2 7" id="KW-0813">Transport</keyword>
<keyword evidence="5 7" id="KW-1133">Transmembrane helix</keyword>
<feature type="transmembrane region" description="Helical" evidence="7">
    <location>
        <begin position="37"/>
        <end position="56"/>
    </location>
</feature>
<reference evidence="10 11" key="1">
    <citation type="submission" date="2018-06" db="EMBL/GenBank/DDBJ databases">
        <title>Phytoactinopolyspora halophila sp. nov., a novel halophilic actinomycete isolated from a saline soil in China.</title>
        <authorList>
            <person name="Tang S.-K."/>
        </authorList>
    </citation>
    <scope>NUCLEOTIDE SEQUENCE [LARGE SCALE GENOMIC DNA]</scope>
    <source>
        <strain evidence="10 11">YIM 96934</strain>
    </source>
</reference>
<feature type="transmembrane region" description="Helical" evidence="7">
    <location>
        <begin position="130"/>
        <end position="149"/>
    </location>
</feature>
<keyword evidence="3" id="KW-1003">Cell membrane</keyword>
<dbReference type="CDD" id="cd06261">
    <property type="entry name" value="TM_PBP2"/>
    <property type="match status" value="1"/>
</dbReference>
<feature type="transmembrane region" description="Helical" evidence="7">
    <location>
        <begin position="155"/>
        <end position="175"/>
    </location>
</feature>
<evidence type="ECO:0000259" key="9">
    <source>
        <dbReference type="PROSITE" id="PS50928"/>
    </source>
</evidence>
<dbReference type="GO" id="GO:0006865">
    <property type="term" value="P:amino acid transport"/>
    <property type="evidence" value="ECO:0007669"/>
    <property type="project" value="TreeGrafter"/>
</dbReference>
<dbReference type="GO" id="GO:0022857">
    <property type="term" value="F:transmembrane transporter activity"/>
    <property type="evidence" value="ECO:0007669"/>
    <property type="project" value="InterPro"/>
</dbReference>
<dbReference type="InterPro" id="IPR043429">
    <property type="entry name" value="ArtM/GltK/GlnP/TcyL/YhdX-like"/>
</dbReference>
<feature type="transmembrane region" description="Helical" evidence="7">
    <location>
        <begin position="257"/>
        <end position="279"/>
    </location>
</feature>
<comment type="subcellular location">
    <subcellularLocation>
        <location evidence="1 7">Cell membrane</location>
        <topology evidence="1 7">Multi-pass membrane protein</topology>
    </subcellularLocation>
</comment>
<evidence type="ECO:0000256" key="4">
    <source>
        <dbReference type="ARBA" id="ARBA00022692"/>
    </source>
</evidence>
<comment type="similarity">
    <text evidence="7">Belongs to the binding-protein-dependent transport system permease family.</text>
</comment>
<feature type="compositionally biased region" description="Polar residues" evidence="8">
    <location>
        <begin position="15"/>
        <end position="24"/>
    </location>
</feature>
<dbReference type="Gene3D" id="1.10.3720.10">
    <property type="entry name" value="MetI-like"/>
    <property type="match status" value="1"/>
</dbReference>
<feature type="transmembrane region" description="Helical" evidence="7">
    <location>
        <begin position="182"/>
        <end position="203"/>
    </location>
</feature>
<dbReference type="OrthoDB" id="9814902at2"/>
<name>A0A329QT27_9ACTN</name>
<dbReference type="AlphaFoldDB" id="A0A329QT27"/>
<dbReference type="Pfam" id="PF00528">
    <property type="entry name" value="BPD_transp_1"/>
    <property type="match status" value="1"/>
</dbReference>
<comment type="caution">
    <text evidence="10">The sequence shown here is derived from an EMBL/GenBank/DDBJ whole genome shotgun (WGS) entry which is preliminary data.</text>
</comment>
<dbReference type="InterPro" id="IPR000515">
    <property type="entry name" value="MetI-like"/>
</dbReference>
<evidence type="ECO:0000256" key="1">
    <source>
        <dbReference type="ARBA" id="ARBA00004651"/>
    </source>
</evidence>
<feature type="transmembrane region" description="Helical" evidence="7">
    <location>
        <begin position="209"/>
        <end position="236"/>
    </location>
</feature>
<proteinExistence type="inferred from homology"/>
<dbReference type="PANTHER" id="PTHR30614">
    <property type="entry name" value="MEMBRANE COMPONENT OF AMINO ACID ABC TRANSPORTER"/>
    <property type="match status" value="1"/>
</dbReference>
<evidence type="ECO:0000256" key="5">
    <source>
        <dbReference type="ARBA" id="ARBA00022989"/>
    </source>
</evidence>
<dbReference type="GO" id="GO:0043190">
    <property type="term" value="C:ATP-binding cassette (ABC) transporter complex"/>
    <property type="evidence" value="ECO:0007669"/>
    <property type="project" value="InterPro"/>
</dbReference>
<gene>
    <name evidence="10" type="ORF">DPM12_09270</name>
</gene>
<dbReference type="InterPro" id="IPR010065">
    <property type="entry name" value="AA_ABC_transptr_permease_3TM"/>
</dbReference>
<dbReference type="InterPro" id="IPR035906">
    <property type="entry name" value="MetI-like_sf"/>
</dbReference>
<organism evidence="10 11">
    <name type="scientific">Phytoactinopolyspora halophila</name>
    <dbReference type="NCBI Taxonomy" id="1981511"/>
    <lineage>
        <taxon>Bacteria</taxon>
        <taxon>Bacillati</taxon>
        <taxon>Actinomycetota</taxon>
        <taxon>Actinomycetes</taxon>
        <taxon>Jiangellales</taxon>
        <taxon>Jiangellaceae</taxon>
        <taxon>Phytoactinopolyspora</taxon>
    </lineage>
</organism>
<evidence type="ECO:0000256" key="8">
    <source>
        <dbReference type="SAM" id="MobiDB-lite"/>
    </source>
</evidence>
<evidence type="ECO:0000256" key="3">
    <source>
        <dbReference type="ARBA" id="ARBA00022475"/>
    </source>
</evidence>
<evidence type="ECO:0000313" key="10">
    <source>
        <dbReference type="EMBL" id="RAW15427.1"/>
    </source>
</evidence>
<feature type="transmembrane region" description="Helical" evidence="7">
    <location>
        <begin position="285"/>
        <end position="304"/>
    </location>
</feature>
<protein>
    <submittedName>
        <fullName evidence="10">Amino acid ABC transporter permease</fullName>
    </submittedName>
</protein>
<dbReference type="Proteomes" id="UP000250462">
    <property type="component" value="Unassembled WGS sequence"/>
</dbReference>
<evidence type="ECO:0000256" key="2">
    <source>
        <dbReference type="ARBA" id="ARBA00022448"/>
    </source>
</evidence>
<feature type="transmembrane region" description="Helical" evidence="7">
    <location>
        <begin position="89"/>
        <end position="109"/>
    </location>
</feature>
<keyword evidence="6 7" id="KW-0472">Membrane</keyword>
<dbReference type="PROSITE" id="PS50928">
    <property type="entry name" value="ABC_TM1"/>
    <property type="match status" value="1"/>
</dbReference>
<keyword evidence="4 7" id="KW-0812">Transmembrane</keyword>
<dbReference type="SUPFAM" id="SSF161098">
    <property type="entry name" value="MetI-like"/>
    <property type="match status" value="1"/>
</dbReference>
<evidence type="ECO:0000313" key="11">
    <source>
        <dbReference type="Proteomes" id="UP000250462"/>
    </source>
</evidence>
<feature type="domain" description="ABC transmembrane type-1" evidence="9">
    <location>
        <begin position="212"/>
        <end position="404"/>
    </location>
</feature>
<evidence type="ECO:0000256" key="7">
    <source>
        <dbReference type="RuleBase" id="RU363032"/>
    </source>
</evidence>
<feature type="region of interest" description="Disordered" evidence="8">
    <location>
        <begin position="1"/>
        <end position="24"/>
    </location>
</feature>